<sequence length="149" mass="16176">MPAEPDVSDFLCLDLFFDAGSTLACELNGVNIQQPRLISIVSILSSLRMVLASGLSLLREIFNLLVQPWKTSSRETLSSWMMAGSCFRRCGPPGPTCPSRGNPFMLKLVKEPKGSFPSTSMSSSSRPLALRPKNISKGFEAPKKVAKVA</sequence>
<gene>
    <name evidence="1" type="ORF">EYF80_001300</name>
</gene>
<accession>A0A4Z2JEX3</accession>
<evidence type="ECO:0000313" key="1">
    <source>
        <dbReference type="EMBL" id="TNN88517.1"/>
    </source>
</evidence>
<reference evidence="1 2" key="1">
    <citation type="submission" date="2019-03" db="EMBL/GenBank/DDBJ databases">
        <title>First draft genome of Liparis tanakae, snailfish: a comprehensive survey of snailfish specific genes.</title>
        <authorList>
            <person name="Kim W."/>
            <person name="Song I."/>
            <person name="Jeong J.-H."/>
            <person name="Kim D."/>
            <person name="Kim S."/>
            <person name="Ryu S."/>
            <person name="Song J.Y."/>
            <person name="Lee S.K."/>
        </authorList>
    </citation>
    <scope>NUCLEOTIDE SEQUENCE [LARGE SCALE GENOMIC DNA]</scope>
    <source>
        <tissue evidence="1">Muscle</tissue>
    </source>
</reference>
<dbReference type="EMBL" id="SRLO01000005">
    <property type="protein sequence ID" value="TNN88517.1"/>
    <property type="molecule type" value="Genomic_DNA"/>
</dbReference>
<organism evidence="1 2">
    <name type="scientific">Liparis tanakae</name>
    <name type="common">Tanaka's snailfish</name>
    <dbReference type="NCBI Taxonomy" id="230148"/>
    <lineage>
        <taxon>Eukaryota</taxon>
        <taxon>Metazoa</taxon>
        <taxon>Chordata</taxon>
        <taxon>Craniata</taxon>
        <taxon>Vertebrata</taxon>
        <taxon>Euteleostomi</taxon>
        <taxon>Actinopterygii</taxon>
        <taxon>Neopterygii</taxon>
        <taxon>Teleostei</taxon>
        <taxon>Neoteleostei</taxon>
        <taxon>Acanthomorphata</taxon>
        <taxon>Eupercaria</taxon>
        <taxon>Perciformes</taxon>
        <taxon>Cottioidei</taxon>
        <taxon>Cottales</taxon>
        <taxon>Liparidae</taxon>
        <taxon>Liparis</taxon>
    </lineage>
</organism>
<dbReference type="AlphaFoldDB" id="A0A4Z2JEX3"/>
<keyword evidence="2" id="KW-1185">Reference proteome</keyword>
<dbReference type="Proteomes" id="UP000314294">
    <property type="component" value="Unassembled WGS sequence"/>
</dbReference>
<protein>
    <submittedName>
        <fullName evidence="1">Uncharacterized protein</fullName>
    </submittedName>
</protein>
<proteinExistence type="predicted"/>
<comment type="caution">
    <text evidence="1">The sequence shown here is derived from an EMBL/GenBank/DDBJ whole genome shotgun (WGS) entry which is preliminary data.</text>
</comment>
<name>A0A4Z2JEX3_9TELE</name>
<evidence type="ECO:0000313" key="2">
    <source>
        <dbReference type="Proteomes" id="UP000314294"/>
    </source>
</evidence>